<dbReference type="EMBL" id="OOIL02002583">
    <property type="protein sequence ID" value="VFQ83725.1"/>
    <property type="molecule type" value="Genomic_DNA"/>
</dbReference>
<feature type="region of interest" description="Disordered" evidence="1">
    <location>
        <begin position="69"/>
        <end position="91"/>
    </location>
</feature>
<accession>A0A484M539</accession>
<sequence>MDHQLMLHRLMGKRKRKRDVAPQGDEQRTSSSHDDRFLLDPVVIDLEDQRDRANAAETGVMVVSSPLRTMAPKNNLPGATRDASSERHSLSPTLTFEVETKGGSTKFSIPACPSPGLEEFPVETTIMLPSNDQAHISASSSRDLAEMVLLKFGLAQQVFRWKLALLPKGTSLRDFRLPPPCDNLVEFDPTPYMKEEDSDDLEGGNEKTALATKATRARKPF</sequence>
<dbReference type="Proteomes" id="UP000595140">
    <property type="component" value="Unassembled WGS sequence"/>
</dbReference>
<keyword evidence="3" id="KW-1185">Reference proteome</keyword>
<feature type="region of interest" description="Disordered" evidence="1">
    <location>
        <begin position="186"/>
        <end position="221"/>
    </location>
</feature>
<feature type="compositionally biased region" description="Basic and acidic residues" evidence="1">
    <location>
        <begin position="25"/>
        <end position="36"/>
    </location>
</feature>
<reference evidence="2 3" key="1">
    <citation type="submission" date="2018-04" db="EMBL/GenBank/DDBJ databases">
        <authorList>
            <person name="Vogel A."/>
        </authorList>
    </citation>
    <scope>NUCLEOTIDE SEQUENCE [LARGE SCALE GENOMIC DNA]</scope>
</reference>
<evidence type="ECO:0000256" key="1">
    <source>
        <dbReference type="SAM" id="MobiDB-lite"/>
    </source>
</evidence>
<organism evidence="2 3">
    <name type="scientific">Cuscuta campestris</name>
    <dbReference type="NCBI Taxonomy" id="132261"/>
    <lineage>
        <taxon>Eukaryota</taxon>
        <taxon>Viridiplantae</taxon>
        <taxon>Streptophyta</taxon>
        <taxon>Embryophyta</taxon>
        <taxon>Tracheophyta</taxon>
        <taxon>Spermatophyta</taxon>
        <taxon>Magnoliopsida</taxon>
        <taxon>eudicotyledons</taxon>
        <taxon>Gunneridae</taxon>
        <taxon>Pentapetalae</taxon>
        <taxon>asterids</taxon>
        <taxon>lamiids</taxon>
        <taxon>Solanales</taxon>
        <taxon>Convolvulaceae</taxon>
        <taxon>Cuscuteae</taxon>
        <taxon>Cuscuta</taxon>
        <taxon>Cuscuta subgen. Grammica</taxon>
        <taxon>Cuscuta sect. Cleistogrammica</taxon>
    </lineage>
</organism>
<evidence type="ECO:0000313" key="2">
    <source>
        <dbReference type="EMBL" id="VFQ83725.1"/>
    </source>
</evidence>
<feature type="region of interest" description="Disordered" evidence="1">
    <location>
        <begin position="10"/>
        <end position="36"/>
    </location>
</feature>
<name>A0A484M539_9ASTE</name>
<gene>
    <name evidence="2" type="ORF">CCAM_LOCUS25501</name>
</gene>
<dbReference type="AlphaFoldDB" id="A0A484M539"/>
<evidence type="ECO:0000313" key="3">
    <source>
        <dbReference type="Proteomes" id="UP000595140"/>
    </source>
</evidence>
<protein>
    <submittedName>
        <fullName evidence="2">Uncharacterized protein</fullName>
    </submittedName>
</protein>
<proteinExistence type="predicted"/>